<dbReference type="EMBL" id="CP108318">
    <property type="protein sequence ID" value="WTW65471.1"/>
    <property type="molecule type" value="Genomic_DNA"/>
</dbReference>
<accession>A0AAU2VDB4</accession>
<dbReference type="InterPro" id="IPR046036">
    <property type="entry name" value="DUF5994"/>
</dbReference>
<dbReference type="AlphaFoldDB" id="A0AAU2VDB4"/>
<protein>
    <submittedName>
        <fullName evidence="1">DUF5994 family protein</fullName>
    </submittedName>
</protein>
<sequence length="143" mass="15559">MTTTLRPLPSLRSARLRLTPRGNGPHAIDGAWWPRSDDLAAELPCLIRTLPHSWPQIAHATVNAAMWSPFPGRILVANQVVRLHRAASRRAPDTICLLSPGRGRWDLLVVAPRTSRAEALRLMATAAAPDGPLPDGPSRFVAC</sequence>
<dbReference type="Pfam" id="PF19457">
    <property type="entry name" value="DUF5994"/>
    <property type="match status" value="1"/>
</dbReference>
<gene>
    <name evidence="1" type="ORF">OG549_35175</name>
</gene>
<organism evidence="1">
    <name type="scientific">Streptomyces sp. NBC_00003</name>
    <dbReference type="NCBI Taxonomy" id="2903608"/>
    <lineage>
        <taxon>Bacteria</taxon>
        <taxon>Bacillati</taxon>
        <taxon>Actinomycetota</taxon>
        <taxon>Actinomycetes</taxon>
        <taxon>Kitasatosporales</taxon>
        <taxon>Streptomycetaceae</taxon>
        <taxon>Streptomyces</taxon>
    </lineage>
</organism>
<proteinExistence type="predicted"/>
<reference evidence="1" key="1">
    <citation type="submission" date="2022-10" db="EMBL/GenBank/DDBJ databases">
        <title>The complete genomes of actinobacterial strains from the NBC collection.</title>
        <authorList>
            <person name="Joergensen T.S."/>
            <person name="Alvarez Arevalo M."/>
            <person name="Sterndorff E.B."/>
            <person name="Faurdal D."/>
            <person name="Vuksanovic O."/>
            <person name="Mourched A.-S."/>
            <person name="Charusanti P."/>
            <person name="Shaw S."/>
            <person name="Blin K."/>
            <person name="Weber T."/>
        </authorList>
    </citation>
    <scope>NUCLEOTIDE SEQUENCE</scope>
    <source>
        <strain evidence="1">NBC_00003</strain>
    </source>
</reference>
<evidence type="ECO:0000313" key="1">
    <source>
        <dbReference type="EMBL" id="WTW65471.1"/>
    </source>
</evidence>
<name>A0AAU2VDB4_9ACTN</name>